<feature type="region of interest" description="Disordered" evidence="1">
    <location>
        <begin position="200"/>
        <end position="220"/>
    </location>
</feature>
<name>A0AAV1K7X1_9NEOP</name>
<dbReference type="EMBL" id="CAVLGL010000002">
    <property type="protein sequence ID" value="CAK1579098.1"/>
    <property type="molecule type" value="Genomic_DNA"/>
</dbReference>
<feature type="region of interest" description="Disordered" evidence="1">
    <location>
        <begin position="120"/>
        <end position="143"/>
    </location>
</feature>
<comment type="caution">
    <text evidence="2">The sequence shown here is derived from an EMBL/GenBank/DDBJ whole genome shotgun (WGS) entry which is preliminary data.</text>
</comment>
<organism evidence="2 3">
    <name type="scientific">Parnassius mnemosyne</name>
    <name type="common">clouded apollo</name>
    <dbReference type="NCBI Taxonomy" id="213953"/>
    <lineage>
        <taxon>Eukaryota</taxon>
        <taxon>Metazoa</taxon>
        <taxon>Ecdysozoa</taxon>
        <taxon>Arthropoda</taxon>
        <taxon>Hexapoda</taxon>
        <taxon>Insecta</taxon>
        <taxon>Pterygota</taxon>
        <taxon>Neoptera</taxon>
        <taxon>Endopterygota</taxon>
        <taxon>Lepidoptera</taxon>
        <taxon>Glossata</taxon>
        <taxon>Ditrysia</taxon>
        <taxon>Papilionoidea</taxon>
        <taxon>Papilionidae</taxon>
        <taxon>Parnassiinae</taxon>
        <taxon>Parnassini</taxon>
        <taxon>Parnassius</taxon>
        <taxon>Driopa</taxon>
    </lineage>
</organism>
<protein>
    <submittedName>
        <fullName evidence="2">Uncharacterized protein</fullName>
    </submittedName>
</protein>
<feature type="compositionally biased region" description="Basic and acidic residues" evidence="1">
    <location>
        <begin position="203"/>
        <end position="214"/>
    </location>
</feature>
<evidence type="ECO:0000313" key="2">
    <source>
        <dbReference type="EMBL" id="CAK1579098.1"/>
    </source>
</evidence>
<reference evidence="2 3" key="1">
    <citation type="submission" date="2023-11" db="EMBL/GenBank/DDBJ databases">
        <authorList>
            <person name="Hedman E."/>
            <person name="Englund M."/>
            <person name="Stromberg M."/>
            <person name="Nyberg Akerstrom W."/>
            <person name="Nylinder S."/>
            <person name="Jareborg N."/>
            <person name="Kallberg Y."/>
            <person name="Kronander E."/>
        </authorList>
    </citation>
    <scope>NUCLEOTIDE SEQUENCE [LARGE SCALE GENOMIC DNA]</scope>
</reference>
<evidence type="ECO:0000256" key="1">
    <source>
        <dbReference type="SAM" id="MobiDB-lite"/>
    </source>
</evidence>
<evidence type="ECO:0000313" key="3">
    <source>
        <dbReference type="Proteomes" id="UP001314205"/>
    </source>
</evidence>
<accession>A0AAV1K7X1</accession>
<gene>
    <name evidence="2" type="ORF">PARMNEM_LOCUS1087</name>
</gene>
<keyword evidence="3" id="KW-1185">Reference proteome</keyword>
<dbReference type="AlphaFoldDB" id="A0AAV1K7X1"/>
<proteinExistence type="predicted"/>
<sequence length="220" mass="25433">MFVELSEFTKHAIDISAIIDKLIDFHFQIIFTLQIANVITKRHVSSSEESIENLIYYKDCNHKHKQDAKPAIQPLSKPQPPPPPQECKMFCSMCCGDECVHNQYPSMMNRQSLTMPQNIMSKPQPLQQPVPQPPLHQKGKKKKLRTIPELQPPIGGRRNVEFTRQHIKSLISQDQDIRKILKDLVRVTMQKVDLLEMINSRRSVNEIKSEENKSEANSQE</sequence>
<dbReference type="Proteomes" id="UP001314205">
    <property type="component" value="Unassembled WGS sequence"/>
</dbReference>